<proteinExistence type="predicted"/>
<protein>
    <recommendedName>
        <fullName evidence="5">DUF4406 domain-containing protein</fullName>
    </recommendedName>
</protein>
<dbReference type="AlphaFoldDB" id="A0A7T5EPE3"/>
<evidence type="ECO:0000313" key="2">
    <source>
        <dbReference type="EMBL" id="QUO43365.1"/>
    </source>
</evidence>
<reference evidence="2" key="2">
    <citation type="submission" date="2021-04" db="EMBL/GenBank/DDBJ databases">
        <title>Brevibacillus composti FJAT-54423, complete genome.</title>
        <authorList>
            <person name="Tang R."/>
        </authorList>
    </citation>
    <scope>NUCLEOTIDE SEQUENCE</scope>
    <source>
        <strain evidence="2">FJAT-54424</strain>
    </source>
</reference>
<dbReference type="Proteomes" id="UP000677234">
    <property type="component" value="Chromosome"/>
</dbReference>
<name>A0A7T5EPE3_9BACL</name>
<sequence length="109" mass="12868">MNDFRQHQKPKVVTLCGSTKFKKQFREAEANLTLKGRIVLSLGFFEQSDHIEVTEEQVQLFEWLHFHKIDMSDEIFVINVDGYIGESTRKEIEYATQRGKRVTYLEPMI</sequence>
<evidence type="ECO:0000313" key="1">
    <source>
        <dbReference type="EMBL" id="QQE76338.1"/>
    </source>
</evidence>
<keyword evidence="4" id="KW-1185">Reference proteome</keyword>
<dbReference type="Proteomes" id="UP000595847">
    <property type="component" value="Chromosome"/>
</dbReference>
<dbReference type="KEGG" id="bcop:JD108_10965"/>
<gene>
    <name evidence="1" type="ORF">JD108_10965</name>
    <name evidence="2" type="ORF">KDJ56_10650</name>
</gene>
<organism evidence="1 3">
    <name type="scientific">Brevibacillus composti</name>
    <dbReference type="NCBI Taxonomy" id="2796470"/>
    <lineage>
        <taxon>Bacteria</taxon>
        <taxon>Bacillati</taxon>
        <taxon>Bacillota</taxon>
        <taxon>Bacilli</taxon>
        <taxon>Bacillales</taxon>
        <taxon>Paenibacillaceae</taxon>
        <taxon>Brevibacillus</taxon>
    </lineage>
</organism>
<reference evidence="1 3" key="1">
    <citation type="submission" date="2020-12" db="EMBL/GenBank/DDBJ databases">
        <title>strain FJAT-54423T represents a novel species of the genus Brevibacillus.</title>
        <authorList>
            <person name="Tang R."/>
        </authorList>
    </citation>
    <scope>NUCLEOTIDE SEQUENCE [LARGE SCALE GENOMIC DNA]</scope>
    <source>
        <strain evidence="1 3">FJAT-54423</strain>
    </source>
</reference>
<evidence type="ECO:0008006" key="5">
    <source>
        <dbReference type="Google" id="ProtNLM"/>
    </source>
</evidence>
<accession>A0A7T5EPE3</accession>
<evidence type="ECO:0000313" key="3">
    <source>
        <dbReference type="Proteomes" id="UP000595847"/>
    </source>
</evidence>
<dbReference type="RefSeq" id="WP_198829840.1">
    <property type="nucleotide sequence ID" value="NZ_CP066308.1"/>
</dbReference>
<dbReference type="EMBL" id="CP073708">
    <property type="protein sequence ID" value="QUO43365.1"/>
    <property type="molecule type" value="Genomic_DNA"/>
</dbReference>
<dbReference type="EMBL" id="CP066308">
    <property type="protein sequence ID" value="QQE76338.1"/>
    <property type="molecule type" value="Genomic_DNA"/>
</dbReference>
<evidence type="ECO:0000313" key="4">
    <source>
        <dbReference type="Proteomes" id="UP000677234"/>
    </source>
</evidence>